<keyword evidence="4" id="KW-0514">Muscle protein</keyword>
<evidence type="ECO:0000256" key="4">
    <source>
        <dbReference type="ARBA" id="ARBA00023179"/>
    </source>
</evidence>
<dbReference type="SUPFAM" id="SSF90250">
    <property type="entry name" value="Troponin coil-coiled subunits"/>
    <property type="match status" value="1"/>
</dbReference>
<comment type="caution">
    <text evidence="8">The sequence shown here is derived from an EMBL/GenBank/DDBJ whole genome shotgun (WGS) entry which is preliminary data.</text>
</comment>
<feature type="domain" description="Dynein assembly factor 3 C-terminal" evidence="7">
    <location>
        <begin position="123"/>
        <end position="164"/>
    </location>
</feature>
<evidence type="ECO:0000256" key="5">
    <source>
        <dbReference type="ARBA" id="ARBA00023203"/>
    </source>
</evidence>
<feature type="domain" description="Dynein assembly factor 3 C-terminal" evidence="7">
    <location>
        <begin position="189"/>
        <end position="277"/>
    </location>
</feature>
<dbReference type="EMBL" id="AZIM01001503">
    <property type="protein sequence ID" value="ETE66695.1"/>
    <property type="molecule type" value="Genomic_DNA"/>
</dbReference>
<feature type="coiled-coil region" evidence="6">
    <location>
        <begin position="462"/>
        <end position="546"/>
    </location>
</feature>
<evidence type="ECO:0000313" key="9">
    <source>
        <dbReference type="Proteomes" id="UP000018936"/>
    </source>
</evidence>
<protein>
    <submittedName>
        <fullName evidence="8">Troponin I, cardiac muscle</fullName>
    </submittedName>
</protein>
<dbReference type="GO" id="GO:0005861">
    <property type="term" value="C:troponin complex"/>
    <property type="evidence" value="ECO:0007669"/>
    <property type="project" value="InterPro"/>
</dbReference>
<evidence type="ECO:0000256" key="3">
    <source>
        <dbReference type="ARBA" id="ARBA00022990"/>
    </source>
</evidence>
<dbReference type="AlphaFoldDB" id="V8NXB1"/>
<accession>V8NXB1</accession>
<dbReference type="InterPro" id="IPR001978">
    <property type="entry name" value="Troponin"/>
</dbReference>
<dbReference type="Pfam" id="PF14740">
    <property type="entry name" value="DUF4471"/>
    <property type="match status" value="3"/>
</dbReference>
<comment type="function">
    <text evidence="1">Troponin I is the inhibitory subunit of troponin, the thin filament regulatory complex which confers calcium-sensitivity to striated muscle actomyosin ATPase activity.</text>
</comment>
<name>V8NXB1_OPHHA</name>
<proteinExistence type="inferred from homology"/>
<gene>
    <name evidence="8" type="primary">tnni3</name>
    <name evidence="8" type="ORF">L345_07523</name>
</gene>
<dbReference type="InterPro" id="IPR038077">
    <property type="entry name" value="Troponin_sf"/>
</dbReference>
<dbReference type="FunFam" id="1.20.5.350:FF:000002">
    <property type="entry name" value="troponin I, fast skeletal muscle"/>
    <property type="match status" value="1"/>
</dbReference>
<dbReference type="GO" id="GO:0070286">
    <property type="term" value="P:axonemal dynein complex assembly"/>
    <property type="evidence" value="ECO:0007669"/>
    <property type="project" value="InterPro"/>
</dbReference>
<dbReference type="InterPro" id="IPR028235">
    <property type="entry name" value="DNAAF3_C"/>
</dbReference>
<evidence type="ECO:0000256" key="2">
    <source>
        <dbReference type="ARBA" id="ARBA00009930"/>
    </source>
</evidence>
<evidence type="ECO:0000313" key="8">
    <source>
        <dbReference type="EMBL" id="ETE66695.1"/>
    </source>
</evidence>
<keyword evidence="6" id="KW-0175">Coiled coil</keyword>
<evidence type="ECO:0000259" key="7">
    <source>
        <dbReference type="Pfam" id="PF14740"/>
    </source>
</evidence>
<organism evidence="8 9">
    <name type="scientific">Ophiophagus hannah</name>
    <name type="common">King cobra</name>
    <name type="synonym">Naja hannah</name>
    <dbReference type="NCBI Taxonomy" id="8665"/>
    <lineage>
        <taxon>Eukaryota</taxon>
        <taxon>Metazoa</taxon>
        <taxon>Chordata</taxon>
        <taxon>Craniata</taxon>
        <taxon>Vertebrata</taxon>
        <taxon>Euteleostomi</taxon>
        <taxon>Lepidosauria</taxon>
        <taxon>Squamata</taxon>
        <taxon>Bifurcata</taxon>
        <taxon>Unidentata</taxon>
        <taxon>Episquamata</taxon>
        <taxon>Toxicofera</taxon>
        <taxon>Serpentes</taxon>
        <taxon>Colubroidea</taxon>
        <taxon>Elapidae</taxon>
        <taxon>Elapinae</taxon>
        <taxon>Ophiophagus</taxon>
    </lineage>
</organism>
<keyword evidence="3" id="KW-0007">Acetylation</keyword>
<dbReference type="Pfam" id="PF00992">
    <property type="entry name" value="Troponin"/>
    <property type="match status" value="1"/>
</dbReference>
<sequence>MEPPDKMGLQEKSETLLELMGNTLLRNQTAAYLQEKAALFIRYITDSDFQLANLPVLDFSALKFRERDQLEAIFQFWRNPDPQAFQIKQLWDLRLRQYLGTRYDSRRGVCDWDLTMKLHEHGKGEPIPARGYWGDITTGPYITFGIEAEDPTLLKTVNGRPSKTLVQLFLFLSLFTSLCLSNALGLPATEDVCVHFLPLDCLPELHHKAKYQQLFNLIYFSCSMVNYLKPNLSLVSAPKATLIVELTNFLPDLSKEQVSEFSSRVTHLARDAGFVPVAETDKKTFSLFQLGDQEVGNNPHEIIPPEMELMLDSSLYKKPPATLVSTHHQEADPLLVARYPATTGPLQANKEYYYREGASFLISLATEKAFLQYTVGGFPGLHQGIGVREEITYEEEEEEEYIEEEEIQETIVETKKAPVAPKPAPPPATVPPLRRKSSANYRAYAIEPHDKIKCKISASRKLQLKSLMLQVAKREMEKEEEERSQDKERFLSDRCVALEVAGLSLTELQELCRQFHTQIDKIDEERYDMEARVNKSINEIQDLNQKIFDLRGKFKRPALRRVRLSADAMMQALLGSKHKVSMDLRANLKQVKKDDTEKVGFPV</sequence>
<dbReference type="Gene3D" id="1.20.5.350">
    <property type="match status" value="1"/>
</dbReference>
<keyword evidence="5" id="KW-0009">Actin-binding</keyword>
<evidence type="ECO:0000256" key="1">
    <source>
        <dbReference type="ARBA" id="ARBA00001988"/>
    </source>
</evidence>
<evidence type="ECO:0000256" key="6">
    <source>
        <dbReference type="SAM" id="Coils"/>
    </source>
</evidence>
<dbReference type="InterPro" id="IPR039304">
    <property type="entry name" value="DNAAF3"/>
</dbReference>
<dbReference type="GO" id="GO:0044458">
    <property type="term" value="P:motile cilium assembly"/>
    <property type="evidence" value="ECO:0007669"/>
    <property type="project" value="TreeGrafter"/>
</dbReference>
<dbReference type="PANTHER" id="PTHR22118:SF14">
    <property type="entry name" value="DYNEIN AXONEMAL ASSEMBLY FACTOR 3"/>
    <property type="match status" value="1"/>
</dbReference>
<dbReference type="Proteomes" id="UP000018936">
    <property type="component" value="Unassembled WGS sequence"/>
</dbReference>
<dbReference type="OrthoDB" id="538817at2759"/>
<keyword evidence="9" id="KW-1185">Reference proteome</keyword>
<reference evidence="8 9" key="1">
    <citation type="journal article" date="2013" name="Proc. Natl. Acad. Sci. U.S.A.">
        <title>The king cobra genome reveals dynamic gene evolution and adaptation in the snake venom system.</title>
        <authorList>
            <person name="Vonk F.J."/>
            <person name="Casewell N.R."/>
            <person name="Henkel C.V."/>
            <person name="Heimberg A.M."/>
            <person name="Jansen H.J."/>
            <person name="McCleary R.J."/>
            <person name="Kerkkamp H.M."/>
            <person name="Vos R.A."/>
            <person name="Guerreiro I."/>
            <person name="Calvete J.J."/>
            <person name="Wuster W."/>
            <person name="Woods A.E."/>
            <person name="Logan J.M."/>
            <person name="Harrison R.A."/>
            <person name="Castoe T.A."/>
            <person name="de Koning A.P."/>
            <person name="Pollock D.D."/>
            <person name="Yandell M."/>
            <person name="Calderon D."/>
            <person name="Renjifo C."/>
            <person name="Currier R.B."/>
            <person name="Salgado D."/>
            <person name="Pla D."/>
            <person name="Sanz L."/>
            <person name="Hyder A.S."/>
            <person name="Ribeiro J.M."/>
            <person name="Arntzen J.W."/>
            <person name="van den Thillart G.E."/>
            <person name="Boetzer M."/>
            <person name="Pirovano W."/>
            <person name="Dirks R.P."/>
            <person name="Spaink H.P."/>
            <person name="Duboule D."/>
            <person name="McGlinn E."/>
            <person name="Kini R.M."/>
            <person name="Richardson M.K."/>
        </authorList>
    </citation>
    <scope>NUCLEOTIDE SEQUENCE</scope>
    <source>
        <tissue evidence="8">Blood</tissue>
    </source>
</reference>
<dbReference type="PANTHER" id="PTHR22118">
    <property type="entry name" value="DYNEIN ASSEMBLY FACTOR 3, AXONEMAL"/>
    <property type="match status" value="1"/>
</dbReference>
<feature type="domain" description="Dynein assembly factor 3 C-terminal" evidence="7">
    <location>
        <begin position="57"/>
        <end position="122"/>
    </location>
</feature>
<dbReference type="GO" id="GO:0003779">
    <property type="term" value="F:actin binding"/>
    <property type="evidence" value="ECO:0007669"/>
    <property type="project" value="UniProtKB-KW"/>
</dbReference>
<comment type="similarity">
    <text evidence="2">Belongs to the troponin I family.</text>
</comment>